<proteinExistence type="predicted"/>
<evidence type="ECO:0000313" key="1">
    <source>
        <dbReference type="EMBL" id="KAI3724156.1"/>
    </source>
</evidence>
<evidence type="ECO:0000313" key="2">
    <source>
        <dbReference type="Proteomes" id="UP001055811"/>
    </source>
</evidence>
<dbReference type="EMBL" id="CM042014">
    <property type="protein sequence ID" value="KAI3724156.1"/>
    <property type="molecule type" value="Genomic_DNA"/>
</dbReference>
<reference evidence="1 2" key="2">
    <citation type="journal article" date="2022" name="Mol. Ecol. Resour.">
        <title>The genomes of chicory, endive, great burdock and yacon provide insights into Asteraceae paleo-polyploidization history and plant inulin production.</title>
        <authorList>
            <person name="Fan W."/>
            <person name="Wang S."/>
            <person name="Wang H."/>
            <person name="Wang A."/>
            <person name="Jiang F."/>
            <person name="Liu H."/>
            <person name="Zhao H."/>
            <person name="Xu D."/>
            <person name="Zhang Y."/>
        </authorList>
    </citation>
    <scope>NUCLEOTIDE SEQUENCE [LARGE SCALE GENOMIC DNA]</scope>
    <source>
        <strain evidence="2">cv. Punajuju</strain>
        <tissue evidence="1">Leaves</tissue>
    </source>
</reference>
<reference evidence="2" key="1">
    <citation type="journal article" date="2022" name="Mol. Ecol. Resour.">
        <title>The genomes of chicory, endive, great burdock and yacon provide insights into Asteraceae palaeo-polyploidization history and plant inulin production.</title>
        <authorList>
            <person name="Fan W."/>
            <person name="Wang S."/>
            <person name="Wang H."/>
            <person name="Wang A."/>
            <person name="Jiang F."/>
            <person name="Liu H."/>
            <person name="Zhao H."/>
            <person name="Xu D."/>
            <person name="Zhang Y."/>
        </authorList>
    </citation>
    <scope>NUCLEOTIDE SEQUENCE [LARGE SCALE GENOMIC DNA]</scope>
    <source>
        <strain evidence="2">cv. Punajuju</strain>
    </source>
</reference>
<sequence length="612" mass="70949">MIELNSGENVGFLHGWAHKKLSLLKKLTFGVMNPHDKYVEQLNQFVLFACVLAIFIDPLFFYLLSMKKDFKCVVIDWPMAITLVVSRSITDLIYFLRMLIEFRIPYISPESRVVGTGDLVKRPKKIALHYLSRYFFLDLFIVLPVPQIIVLFIQPNGLTSTGASYGKFILQIAFIIQYIPRLYRFQPLLAGQSPSGFIFQSAWANFIINLLSFMLAGHFIGSCWYMLGLLRMNRCLRDVCRTSTIADCRKFIDCGLGRADDFGGLKSNQEWNDWKQDKNSSACFSEDGIDYGIYKKVVNLRADNSLLTRYVYSSFWGLQQISTLAGNLTPSHIVGEIFFTMGIIGLGLLLFALLIGNMQNFLQGLGRRRLEKSLRRRDVEEWMSHRRLPKEIRRKVQASENYNWEVTRGVDEEMLMENFSEDLQRDIRRHLFKFVRNIRIFKRLDEPILDAICERLRQKTYIKGGTILYEGGLVTKMIFIVRGKTESTEKNGTVDSLSEGDVCGEELFKWCIEDTRNQRKQGNKLLSNRTVKCFNNMEAFVLRVEDLEEVVTLFDGFFKNYRVQFAIRNKPLYWQGVAATTIQVAWRFRRFRNNRLSDASGHTNITSSSNLM</sequence>
<name>A0ACB9BQ36_CICIN</name>
<keyword evidence="2" id="KW-1185">Reference proteome</keyword>
<organism evidence="1 2">
    <name type="scientific">Cichorium intybus</name>
    <name type="common">Chicory</name>
    <dbReference type="NCBI Taxonomy" id="13427"/>
    <lineage>
        <taxon>Eukaryota</taxon>
        <taxon>Viridiplantae</taxon>
        <taxon>Streptophyta</taxon>
        <taxon>Embryophyta</taxon>
        <taxon>Tracheophyta</taxon>
        <taxon>Spermatophyta</taxon>
        <taxon>Magnoliopsida</taxon>
        <taxon>eudicotyledons</taxon>
        <taxon>Gunneridae</taxon>
        <taxon>Pentapetalae</taxon>
        <taxon>asterids</taxon>
        <taxon>campanulids</taxon>
        <taxon>Asterales</taxon>
        <taxon>Asteraceae</taxon>
        <taxon>Cichorioideae</taxon>
        <taxon>Cichorieae</taxon>
        <taxon>Cichoriinae</taxon>
        <taxon>Cichorium</taxon>
    </lineage>
</organism>
<accession>A0ACB9BQ36</accession>
<gene>
    <name evidence="1" type="ORF">L2E82_35924</name>
</gene>
<dbReference type="Proteomes" id="UP001055811">
    <property type="component" value="Linkage Group LG06"/>
</dbReference>
<comment type="caution">
    <text evidence="1">The sequence shown here is derived from an EMBL/GenBank/DDBJ whole genome shotgun (WGS) entry which is preliminary data.</text>
</comment>
<protein>
    <submittedName>
        <fullName evidence="1">Uncharacterized protein</fullName>
    </submittedName>
</protein>